<protein>
    <submittedName>
        <fullName evidence="3">Uncharacterized protein</fullName>
    </submittedName>
</protein>
<dbReference type="InterPro" id="IPR019595">
    <property type="entry name" value="DUF2470"/>
</dbReference>
<proteinExistence type="predicted"/>
<dbReference type="InParanoid" id="A0A151Z877"/>
<dbReference type="OMA" id="DSFGLNC"/>
<evidence type="ECO:0000259" key="2">
    <source>
        <dbReference type="Pfam" id="PF13883"/>
    </source>
</evidence>
<accession>A0A151Z877</accession>
<dbReference type="Pfam" id="PF10615">
    <property type="entry name" value="DUF2470"/>
    <property type="match status" value="1"/>
</dbReference>
<dbReference type="InterPro" id="IPR055343">
    <property type="entry name" value="CREG_beta-barrel"/>
</dbReference>
<feature type="domain" description="CREG-like beta-barrel" evidence="2">
    <location>
        <begin position="39"/>
        <end position="140"/>
    </location>
</feature>
<dbReference type="Pfam" id="PF13883">
    <property type="entry name" value="CREG_beta-barrel"/>
    <property type="match status" value="1"/>
</dbReference>
<dbReference type="InterPro" id="IPR012349">
    <property type="entry name" value="Split_barrel_FMN-bd"/>
</dbReference>
<evidence type="ECO:0000259" key="1">
    <source>
        <dbReference type="Pfam" id="PF10615"/>
    </source>
</evidence>
<sequence>MRKSGTLSSVNMLAKMNSESDTPIYGSMAPYAIWKRTEQDQQAHHCPIIALKKTDPHVAHFKHFSKVSLVVYPLTPVGKVPSDYDLPRVNFSGHMKRLVDSELKEAEKIYLERHPNSEKIIKDKSLGFDFYQMQISDVYYYERDRKLSMIPLSQFLETKEDIVTVDSRELIETVNRRYQRALQKIAQEYGDVKISEDIFMYFVDSYGFNCIGKKLDRDEWLDIRIPFDKPFNSYQECKDALFETLGDILDKK</sequence>
<dbReference type="OrthoDB" id="2138282at2759"/>
<organism evidence="3 4">
    <name type="scientific">Tieghemostelium lacteum</name>
    <name type="common">Slime mold</name>
    <name type="synonym">Dictyostelium lacteum</name>
    <dbReference type="NCBI Taxonomy" id="361077"/>
    <lineage>
        <taxon>Eukaryota</taxon>
        <taxon>Amoebozoa</taxon>
        <taxon>Evosea</taxon>
        <taxon>Eumycetozoa</taxon>
        <taxon>Dictyostelia</taxon>
        <taxon>Dictyosteliales</taxon>
        <taxon>Raperosteliaceae</taxon>
        <taxon>Tieghemostelium</taxon>
    </lineage>
</organism>
<dbReference type="Gene3D" id="3.20.180.10">
    <property type="entry name" value="PNP-oxidase-like"/>
    <property type="match status" value="1"/>
</dbReference>
<evidence type="ECO:0000313" key="3">
    <source>
        <dbReference type="EMBL" id="KYQ90176.1"/>
    </source>
</evidence>
<dbReference type="InterPro" id="IPR037119">
    <property type="entry name" value="Haem_oxidase_HugZ-like_sf"/>
</dbReference>
<dbReference type="PANTHER" id="PTHR13343:SF17">
    <property type="entry name" value="CELLULAR REPRESSOR OF E1A-STIMULATED GENES, ISOFORM A"/>
    <property type="match status" value="1"/>
</dbReference>
<dbReference type="SUPFAM" id="SSF50475">
    <property type="entry name" value="FMN-binding split barrel"/>
    <property type="match status" value="1"/>
</dbReference>
<reference evidence="3 4" key="1">
    <citation type="submission" date="2015-12" db="EMBL/GenBank/DDBJ databases">
        <title>Dictyostelia acquired genes for synthesis and detection of signals that induce cell-type specialization by lateral gene transfer from prokaryotes.</title>
        <authorList>
            <person name="Gloeckner G."/>
            <person name="Schaap P."/>
        </authorList>
    </citation>
    <scope>NUCLEOTIDE SEQUENCE [LARGE SCALE GENOMIC DNA]</scope>
    <source>
        <strain evidence="3 4">TK</strain>
    </source>
</reference>
<dbReference type="EMBL" id="LODT01000037">
    <property type="protein sequence ID" value="KYQ90176.1"/>
    <property type="molecule type" value="Genomic_DNA"/>
</dbReference>
<dbReference type="GO" id="GO:0005737">
    <property type="term" value="C:cytoplasm"/>
    <property type="evidence" value="ECO:0007669"/>
    <property type="project" value="UniProtKB-ARBA"/>
</dbReference>
<dbReference type="PANTHER" id="PTHR13343">
    <property type="entry name" value="CREG1 PROTEIN"/>
    <property type="match status" value="1"/>
</dbReference>
<evidence type="ECO:0000313" key="4">
    <source>
        <dbReference type="Proteomes" id="UP000076078"/>
    </source>
</evidence>
<gene>
    <name evidence="3" type="ORF">DLAC_08769</name>
</gene>
<feature type="domain" description="DUF2470" evidence="1">
    <location>
        <begin position="169"/>
        <end position="242"/>
    </location>
</feature>
<keyword evidence="4" id="KW-1185">Reference proteome</keyword>
<name>A0A151Z877_TIELA</name>
<comment type="caution">
    <text evidence="3">The sequence shown here is derived from an EMBL/GenBank/DDBJ whole genome shotgun (WGS) entry which is preliminary data.</text>
</comment>
<dbReference type="Proteomes" id="UP000076078">
    <property type="component" value="Unassembled WGS sequence"/>
</dbReference>
<dbReference type="Gene3D" id="2.30.110.10">
    <property type="entry name" value="Electron Transport, Fmn-binding Protein, Chain A"/>
    <property type="match status" value="1"/>
</dbReference>
<dbReference type="AlphaFoldDB" id="A0A151Z877"/>